<dbReference type="HOGENOM" id="CLU_267246_0_0_0"/>
<dbReference type="RefSeq" id="WP_016481949.1">
    <property type="nucleotide sequence ID" value="NC_021487.1"/>
</dbReference>
<evidence type="ECO:0000256" key="1">
    <source>
        <dbReference type="SAM" id="SignalP"/>
    </source>
</evidence>
<dbReference type="PATRIC" id="fig|1303518.3.peg.563"/>
<organism evidence="2 3">
    <name type="scientific">Chthonomonas calidirosea (strain DSM 23976 / ICMP 18418 / T49)</name>
    <dbReference type="NCBI Taxonomy" id="1303518"/>
    <lineage>
        <taxon>Bacteria</taxon>
        <taxon>Bacillati</taxon>
        <taxon>Armatimonadota</taxon>
        <taxon>Chthonomonadia</taxon>
        <taxon>Chthonomonadales</taxon>
        <taxon>Chthonomonadaceae</taxon>
        <taxon>Chthonomonas</taxon>
    </lineage>
</organism>
<dbReference type="Proteomes" id="UP000014227">
    <property type="component" value="Chromosome I"/>
</dbReference>
<keyword evidence="1" id="KW-0732">Signal</keyword>
<feature type="chain" id="PRO_5004496422" evidence="1">
    <location>
        <begin position="21"/>
        <end position="1235"/>
    </location>
</feature>
<gene>
    <name evidence="2" type="ORF">CCALI_00556</name>
</gene>
<dbReference type="AlphaFoldDB" id="S0EVK2"/>
<evidence type="ECO:0000313" key="2">
    <source>
        <dbReference type="EMBL" id="CCW34387.1"/>
    </source>
</evidence>
<dbReference type="SUPFAM" id="SSF49344">
    <property type="entry name" value="CBD9-like"/>
    <property type="match status" value="1"/>
</dbReference>
<dbReference type="EMBL" id="HF951689">
    <property type="protein sequence ID" value="CCW34387.1"/>
    <property type="molecule type" value="Genomic_DNA"/>
</dbReference>
<protein>
    <submittedName>
        <fullName evidence="2">Putative cellulase and CBM</fullName>
    </submittedName>
</protein>
<reference evidence="3" key="1">
    <citation type="submission" date="2013-03" db="EMBL/GenBank/DDBJ databases">
        <title>Genome sequence of Chthonomonas calidirosea, the first sequenced genome from the Armatimonadetes phylum (formally candidate division OP10).</title>
        <authorList>
            <person name="Lee K.C.Y."/>
            <person name="Morgan X.C."/>
            <person name="Dunfield P.F."/>
            <person name="Tamas I."/>
            <person name="Houghton K.M."/>
            <person name="Vyssotski M."/>
            <person name="Ryan J.L.J."/>
            <person name="Lagutin K."/>
            <person name="McDonald I.R."/>
            <person name="Stott M.B."/>
        </authorList>
    </citation>
    <scope>NUCLEOTIDE SEQUENCE [LARGE SCALE GENOMIC DNA]</scope>
    <source>
        <strain evidence="3">DSM 23976 / ICMP 18418 / T49</strain>
    </source>
</reference>
<feature type="signal peptide" evidence="1">
    <location>
        <begin position="1"/>
        <end position="20"/>
    </location>
</feature>
<dbReference type="OrthoDB" id="9816308at2"/>
<sequence length="1235" mass="134979">MKRIAAIIALIIGCSFTLLRASAQTSPPSNSTALELAEPERPNRVVGYTGWDDQYLYIGVVVNKATLQGTNSAPFSDPLKDDAILVLIQTDDDHTITKPNAKTVMVAASAVGGLQLYRGPDFKPLFNGMEDINDRLKQIQESKEDEKQREAARIALLSQIIKYAVAPHGAQRITGTYVPGYTLEAAIPWVDLGVKPSPGLRLGFTVATQSTTPDSPKLLCLSPRITSRADLYNPSLWGQLVLSEAAEPAHIDTLICPRFAAAKPVIDGTVSPGEWNAESAFVFGGETSAGLVVLNTQQAREHPPFQPQAPRPIIPVTSYPSRQVVPHKPQPVTPALMALYYYNYQADPRKEAPPMGVVGNDGSTALAHHPLDGSGPWFSYDCADWHLQQIVAARQAGIDVILPVYRLTARKEYADKGLSALVVALLAARASRQDYPLVALYLDLKDARELTEEALYSGIRDFYRHLPSEFRFSVPLDAENGGGIAYPIFINHEDAISSPTPSLFADLRRRFSEEFAGADLLFIGTPDYRGMPLDGLFELARDKGVTAEQGGWIRLATLSPGYDPTVSDHSAEALKRYVSRNDGATYRDHWNAALSADPNWILVDSWNGYTDATEVAPSLEDGYIMVDITREYAQRWIGLHRTSARFFAVGLPQRVEAGSTVDALIRVENTGTEVWGAKQAPIALAYRWVKNGTPVAYGEPIPLPESVAPGQNVSIPLQVHVISPNGAPLTPGAYTLEIGLTTLQRATADSPFLDTNLPGGMVRLPEQVENASELPSIAAEVIQSDLRPIMESGSVYTVHALLRNDGAVAWKASEGFRVTLRLYRVEEAVSGHETEIPVDMADASMTLTKDEVPGSVIAVTLQLPLMTPDGKPLPVWHQRDNWTYLARWEIADGKGNGVSIDAMPICVVPYDFGPRFLSTQIPGELPAAHRLPVPISLMNDGPQIWKKNLVRVGYHWYYLDGTEYVFNDETTPIPQDIAPGQKLNGFLAWVTAPPYDGLYYLVWDLQVGDTWSSTTSCTRVDDRLVQLVRVVDGKLQFVDLSTLYNIKGVTSEMMPGIGSFDDQGLSFPRALIPNYAVSGPIPSNIWMPVDHGGPDSNRRIAFLWGSPNAKGEDFLACMGQRLELGKQSGVYRFIHILGASASKSLPTQLRLVFAIPGGGDSADLWALSVDPWNALESNLQKVGFYCRWHNGPSGPQPGAVGLYHYVVPVTETSKLVAIQLPNAPDFRIAAITLEK</sequence>
<keyword evidence="3" id="KW-1185">Reference proteome</keyword>
<name>S0EVK2_CHTCT</name>
<proteinExistence type="predicted"/>
<dbReference type="InParanoid" id="S0EVK2"/>
<dbReference type="KEGG" id="ccz:CCALI_00556"/>
<dbReference type="Gene3D" id="2.60.40.10">
    <property type="entry name" value="Immunoglobulins"/>
    <property type="match status" value="1"/>
</dbReference>
<dbReference type="Gene3D" id="3.20.20.80">
    <property type="entry name" value="Glycosidases"/>
    <property type="match status" value="1"/>
</dbReference>
<accession>S0EVK2</accession>
<evidence type="ECO:0000313" key="3">
    <source>
        <dbReference type="Proteomes" id="UP000014227"/>
    </source>
</evidence>
<dbReference type="InterPro" id="IPR013783">
    <property type="entry name" value="Ig-like_fold"/>
</dbReference>
<dbReference type="Gene3D" id="2.60.40.1190">
    <property type="match status" value="1"/>
</dbReference>